<dbReference type="GO" id="GO:0005829">
    <property type="term" value="C:cytosol"/>
    <property type="evidence" value="ECO:0007669"/>
    <property type="project" value="TreeGrafter"/>
</dbReference>
<dbReference type="RefSeq" id="WP_115309982.1">
    <property type="nucleotide sequence ID" value="NZ_UHIO01000001.1"/>
</dbReference>
<sequence length="241" mass="26771">MKPRIAITADTYMEATSRTNLQRAPFVSRELVEVIAKLGCIPFILPDVTNAIGEEYLDLYDGLIIHGGPDVDPHLFGEEPIRQIGMINYKRDLFERELILAAAKVKKPVLGICKGAQMINVALGGTLYQDLDSQCEDVYIKHSQEAPGGYPTHTVNVAKDSFLHSVLGLTALVNSRHHQAIRDVPAGFMITATSPDGVVEGIENKEASIVGVQWHPENMWQEHEEMYALFEAFVAKVKDRM</sequence>
<evidence type="ECO:0000313" key="1">
    <source>
        <dbReference type="EMBL" id="SUP42087.1"/>
    </source>
</evidence>
<dbReference type="OrthoDB" id="9813383at2"/>
<accession>A0A380NKR7</accession>
<dbReference type="CDD" id="cd01745">
    <property type="entry name" value="GATase1_2"/>
    <property type="match status" value="1"/>
</dbReference>
<organism evidence="1 2">
    <name type="scientific">Veillonella criceti</name>
    <dbReference type="NCBI Taxonomy" id="103891"/>
    <lineage>
        <taxon>Bacteria</taxon>
        <taxon>Bacillati</taxon>
        <taxon>Bacillota</taxon>
        <taxon>Negativicutes</taxon>
        <taxon>Veillonellales</taxon>
        <taxon>Veillonellaceae</taxon>
        <taxon>Veillonella</taxon>
    </lineage>
</organism>
<dbReference type="EC" id="2.4.2.-" evidence="1"/>
<dbReference type="InterPro" id="IPR029062">
    <property type="entry name" value="Class_I_gatase-like"/>
</dbReference>
<dbReference type="PANTHER" id="PTHR43235">
    <property type="entry name" value="GLUTAMINE AMIDOTRANSFERASE PB2B2.05-RELATED"/>
    <property type="match status" value="1"/>
</dbReference>
<dbReference type="PANTHER" id="PTHR43235:SF1">
    <property type="entry name" value="GLUTAMINE AMIDOTRANSFERASE PB2B2.05-RELATED"/>
    <property type="match status" value="1"/>
</dbReference>
<protein>
    <submittedName>
        <fullName evidence="1">Glutamine amidotransferase Rv2859c</fullName>
        <ecNumber evidence="1">2.4.2.-</ecNumber>
    </submittedName>
</protein>
<reference evidence="1 2" key="1">
    <citation type="submission" date="2018-06" db="EMBL/GenBank/DDBJ databases">
        <authorList>
            <consortium name="Pathogen Informatics"/>
            <person name="Doyle S."/>
        </authorList>
    </citation>
    <scope>NUCLEOTIDE SEQUENCE [LARGE SCALE GENOMIC DNA]</scope>
    <source>
        <strain evidence="1 2">NCTC12020</strain>
    </source>
</reference>
<proteinExistence type="predicted"/>
<dbReference type="Gene3D" id="3.40.50.880">
    <property type="match status" value="1"/>
</dbReference>
<name>A0A380NKR7_9FIRM</name>
<keyword evidence="2" id="KW-1185">Reference proteome</keyword>
<dbReference type="InterPro" id="IPR011697">
    <property type="entry name" value="Peptidase_C26"/>
</dbReference>
<keyword evidence="1" id="KW-0328">Glycosyltransferase</keyword>
<dbReference type="Pfam" id="PF07722">
    <property type="entry name" value="Peptidase_C26"/>
    <property type="match status" value="1"/>
</dbReference>
<evidence type="ECO:0000313" key="2">
    <source>
        <dbReference type="Proteomes" id="UP000255367"/>
    </source>
</evidence>
<dbReference type="GO" id="GO:0033969">
    <property type="term" value="F:gamma-glutamyl-gamma-aminobutyrate hydrolase activity"/>
    <property type="evidence" value="ECO:0007669"/>
    <property type="project" value="TreeGrafter"/>
</dbReference>
<keyword evidence="1" id="KW-0808">Transferase</keyword>
<dbReference type="Proteomes" id="UP000255367">
    <property type="component" value="Unassembled WGS sequence"/>
</dbReference>
<dbReference type="InterPro" id="IPR044668">
    <property type="entry name" value="PuuD-like"/>
</dbReference>
<dbReference type="SUPFAM" id="SSF52317">
    <property type="entry name" value="Class I glutamine amidotransferase-like"/>
    <property type="match status" value="1"/>
</dbReference>
<gene>
    <name evidence="1" type="ORF">NCTC12020_00765</name>
</gene>
<dbReference type="GO" id="GO:0016757">
    <property type="term" value="F:glycosyltransferase activity"/>
    <property type="evidence" value="ECO:0007669"/>
    <property type="project" value="UniProtKB-KW"/>
</dbReference>
<dbReference type="PROSITE" id="PS51273">
    <property type="entry name" value="GATASE_TYPE_1"/>
    <property type="match status" value="1"/>
</dbReference>
<dbReference type="AlphaFoldDB" id="A0A380NKR7"/>
<keyword evidence="1" id="KW-0315">Glutamine amidotransferase</keyword>
<dbReference type="EMBL" id="UHIO01000001">
    <property type="protein sequence ID" value="SUP42087.1"/>
    <property type="molecule type" value="Genomic_DNA"/>
</dbReference>
<dbReference type="GO" id="GO:0006598">
    <property type="term" value="P:polyamine catabolic process"/>
    <property type="evidence" value="ECO:0007669"/>
    <property type="project" value="TreeGrafter"/>
</dbReference>